<name>A0AAN7ZAC2_9PEZI</name>
<evidence type="ECO:0000256" key="1">
    <source>
        <dbReference type="ARBA" id="ARBA00004141"/>
    </source>
</evidence>
<evidence type="ECO:0000313" key="6">
    <source>
        <dbReference type="EMBL" id="KAK5636077.1"/>
    </source>
</evidence>
<dbReference type="InterPro" id="IPR036259">
    <property type="entry name" value="MFS_trans_sf"/>
</dbReference>
<feature type="transmembrane region" description="Helical" evidence="5">
    <location>
        <begin position="477"/>
        <end position="498"/>
    </location>
</feature>
<feature type="transmembrane region" description="Helical" evidence="5">
    <location>
        <begin position="237"/>
        <end position="255"/>
    </location>
</feature>
<sequence>MLDEYADFNMSQFATISAECEPLLSTDEPILTRETELRSYPNCLNQTKFIHSPASALPLSFISALALAATAATQIYVYADLLCRDPSYCDDSERRKFAASVAIATTIANALAPFTLSAFEALSNQSSSLDFDTVDECWCSGLRWYVQPKLSLCSFLRMIGLTHTAFVRHVGIVMSSQIFKGLASDNILHFNLNALYAREVDINKTARLIGTSSALYMIGISISPSIAGILHKFTDSFLMAYALFTCALLYVFLFVKVPSHASATIHVGVIPGSRNEGSQSRLASFLAAISFSIAPFSFLFQDCRLVAIGLVLFLYTMAQSYTFSAIMVHTSTEFGFSSRENGFLLTLVHVVASLYLFSVLFVAPRVVKFKRTPPSGLGNPSPQATNAILALASLMIQACALLCFGFIQKMWHVYLFSALLALGLAFPSFLKSDFSSRFHVADRPRALAALAAMELSAGLAAPITLGGIQTLWPGNIIFFSASGLAFIACGILFTEIVTNRRRLK</sequence>
<dbReference type="AlphaFoldDB" id="A0AAN7ZAC2"/>
<dbReference type="GO" id="GO:0016020">
    <property type="term" value="C:membrane"/>
    <property type="evidence" value="ECO:0007669"/>
    <property type="project" value="UniProtKB-SubCell"/>
</dbReference>
<feature type="transmembrane region" description="Helical" evidence="5">
    <location>
        <begin position="342"/>
        <end position="363"/>
    </location>
</feature>
<feature type="transmembrane region" description="Helical" evidence="5">
    <location>
        <begin position="307"/>
        <end position="330"/>
    </location>
</feature>
<evidence type="ECO:0000256" key="5">
    <source>
        <dbReference type="SAM" id="Phobius"/>
    </source>
</evidence>
<evidence type="ECO:0000313" key="7">
    <source>
        <dbReference type="Proteomes" id="UP001305414"/>
    </source>
</evidence>
<dbReference type="SUPFAM" id="SSF103473">
    <property type="entry name" value="MFS general substrate transporter"/>
    <property type="match status" value="1"/>
</dbReference>
<dbReference type="PANTHER" id="PTHR23507:SF1">
    <property type="entry name" value="FI18259P1-RELATED"/>
    <property type="match status" value="1"/>
</dbReference>
<keyword evidence="2 5" id="KW-0812">Transmembrane</keyword>
<dbReference type="PANTHER" id="PTHR23507">
    <property type="entry name" value="ZGC:174356"/>
    <property type="match status" value="1"/>
</dbReference>
<dbReference type="EMBL" id="JAWHQM010000062">
    <property type="protein sequence ID" value="KAK5636077.1"/>
    <property type="molecule type" value="Genomic_DNA"/>
</dbReference>
<feature type="transmembrane region" description="Helical" evidence="5">
    <location>
        <begin position="282"/>
        <end position="300"/>
    </location>
</feature>
<evidence type="ECO:0000256" key="3">
    <source>
        <dbReference type="ARBA" id="ARBA00022989"/>
    </source>
</evidence>
<keyword evidence="4 5" id="KW-0472">Membrane</keyword>
<feature type="transmembrane region" description="Helical" evidence="5">
    <location>
        <begin position="413"/>
        <end position="434"/>
    </location>
</feature>
<keyword evidence="3 5" id="KW-1133">Transmembrane helix</keyword>
<comment type="caution">
    <text evidence="6">The sequence shown here is derived from an EMBL/GenBank/DDBJ whole genome shotgun (WGS) entry which is preliminary data.</text>
</comment>
<feature type="transmembrane region" description="Helical" evidence="5">
    <location>
        <begin position="97"/>
        <end position="119"/>
    </location>
</feature>
<organism evidence="6 7">
    <name type="scientific">Xylaria bambusicola</name>
    <dbReference type="NCBI Taxonomy" id="326684"/>
    <lineage>
        <taxon>Eukaryota</taxon>
        <taxon>Fungi</taxon>
        <taxon>Dikarya</taxon>
        <taxon>Ascomycota</taxon>
        <taxon>Pezizomycotina</taxon>
        <taxon>Sordariomycetes</taxon>
        <taxon>Xylariomycetidae</taxon>
        <taxon>Xylariales</taxon>
        <taxon>Xylariaceae</taxon>
        <taxon>Xylaria</taxon>
    </lineage>
</organism>
<feature type="transmembrane region" description="Helical" evidence="5">
    <location>
        <begin position="446"/>
        <end position="465"/>
    </location>
</feature>
<feature type="transmembrane region" description="Helical" evidence="5">
    <location>
        <begin position="56"/>
        <end position="77"/>
    </location>
</feature>
<keyword evidence="7" id="KW-1185">Reference proteome</keyword>
<dbReference type="Proteomes" id="UP001305414">
    <property type="component" value="Unassembled WGS sequence"/>
</dbReference>
<accession>A0AAN7ZAC2</accession>
<evidence type="ECO:0000256" key="2">
    <source>
        <dbReference type="ARBA" id="ARBA00022692"/>
    </source>
</evidence>
<evidence type="ECO:0000256" key="4">
    <source>
        <dbReference type="ARBA" id="ARBA00023136"/>
    </source>
</evidence>
<reference evidence="6 7" key="1">
    <citation type="submission" date="2023-10" db="EMBL/GenBank/DDBJ databases">
        <title>Draft genome sequence of Xylaria bambusicola isolate GMP-LS, the root and basal stem rot pathogen of sugarcane in Indonesia.</title>
        <authorList>
            <person name="Selvaraj P."/>
            <person name="Muralishankar V."/>
            <person name="Muruganantham S."/>
            <person name="Sp S."/>
            <person name="Haryani S."/>
            <person name="Lau K.J.X."/>
            <person name="Naqvi N.I."/>
        </authorList>
    </citation>
    <scope>NUCLEOTIDE SEQUENCE [LARGE SCALE GENOMIC DNA]</scope>
    <source>
        <strain evidence="6">GMP-LS</strain>
    </source>
</reference>
<comment type="subcellular location">
    <subcellularLocation>
        <location evidence="1">Membrane</location>
        <topology evidence="1">Multi-pass membrane protein</topology>
    </subcellularLocation>
</comment>
<proteinExistence type="predicted"/>
<feature type="transmembrane region" description="Helical" evidence="5">
    <location>
        <begin position="384"/>
        <end position="407"/>
    </location>
</feature>
<gene>
    <name evidence="6" type="ORF">RRF57_011789</name>
</gene>
<protein>
    <submittedName>
        <fullName evidence="6">Uncharacterized protein</fullName>
    </submittedName>
</protein>
<feature type="transmembrane region" description="Helical" evidence="5">
    <location>
        <begin position="213"/>
        <end position="230"/>
    </location>
</feature>
<dbReference type="Gene3D" id="1.20.1250.20">
    <property type="entry name" value="MFS general substrate transporter like domains"/>
    <property type="match status" value="1"/>
</dbReference>
<dbReference type="GO" id="GO:0022857">
    <property type="term" value="F:transmembrane transporter activity"/>
    <property type="evidence" value="ECO:0007669"/>
    <property type="project" value="TreeGrafter"/>
</dbReference>